<evidence type="ECO:0000313" key="9">
    <source>
        <dbReference type="EMBL" id="KEA63961.1"/>
    </source>
</evidence>
<dbReference type="Proteomes" id="UP000028252">
    <property type="component" value="Unassembled WGS sequence"/>
</dbReference>
<dbReference type="PATRIC" id="fig|1232683.4.peg.1670"/>
<dbReference type="NCBIfam" id="TIGR00786">
    <property type="entry name" value="dctM"/>
    <property type="match status" value="1"/>
</dbReference>
<feature type="domain" description="TRAP C4-dicarboxylate transport system permease DctM subunit" evidence="8">
    <location>
        <begin position="8"/>
        <end position="416"/>
    </location>
</feature>
<dbReference type="PIRSF" id="PIRSF006066">
    <property type="entry name" value="HI0050"/>
    <property type="match status" value="1"/>
</dbReference>
<feature type="transmembrane region" description="Helical" evidence="7">
    <location>
        <begin position="315"/>
        <end position="343"/>
    </location>
</feature>
<gene>
    <name evidence="9" type="ORF">ADIMK_1696</name>
</gene>
<keyword evidence="4 7" id="KW-0812">Transmembrane</keyword>
<organism evidence="9 10">
    <name type="scientific">Marinobacterium lacunae</name>
    <dbReference type="NCBI Taxonomy" id="1232683"/>
    <lineage>
        <taxon>Bacteria</taxon>
        <taxon>Pseudomonadati</taxon>
        <taxon>Pseudomonadota</taxon>
        <taxon>Gammaproteobacteria</taxon>
        <taxon>Oceanospirillales</taxon>
        <taxon>Oceanospirillaceae</taxon>
        <taxon>Marinobacterium</taxon>
    </lineage>
</organism>
<dbReference type="PANTHER" id="PTHR33362">
    <property type="entry name" value="SIALIC ACID TRAP TRANSPORTER PERMEASE PROTEIN SIAT-RELATED"/>
    <property type="match status" value="1"/>
</dbReference>
<evidence type="ECO:0000256" key="7">
    <source>
        <dbReference type="RuleBase" id="RU369079"/>
    </source>
</evidence>
<proteinExistence type="inferred from homology"/>
<keyword evidence="6 7" id="KW-0472">Membrane</keyword>
<dbReference type="InterPro" id="IPR004681">
    <property type="entry name" value="TRAP_DctM"/>
</dbReference>
<reference evidence="9 10" key="1">
    <citation type="submission" date="2014-04" db="EMBL/GenBank/DDBJ databases">
        <title>Marinobacterium kochiensis sp. nov., isolated from sediment sample collected from Kochi backwaters in Kerala, India.</title>
        <authorList>
            <person name="Singh A."/>
            <person name="Pinnaka A.K."/>
        </authorList>
    </citation>
    <scope>NUCLEOTIDE SEQUENCE [LARGE SCALE GENOMIC DNA]</scope>
    <source>
        <strain evidence="9 10">AK27</strain>
    </source>
</reference>
<evidence type="ECO:0000256" key="6">
    <source>
        <dbReference type="ARBA" id="ARBA00023136"/>
    </source>
</evidence>
<dbReference type="RefSeq" id="WP_036186316.1">
    <property type="nucleotide sequence ID" value="NZ_JMQN01000021.1"/>
</dbReference>
<evidence type="ECO:0000256" key="3">
    <source>
        <dbReference type="ARBA" id="ARBA00022519"/>
    </source>
</evidence>
<keyword evidence="3 7" id="KW-0997">Cell inner membrane</keyword>
<feature type="transmembrane region" description="Helical" evidence="7">
    <location>
        <begin position="355"/>
        <end position="375"/>
    </location>
</feature>
<comment type="similarity">
    <text evidence="7">Belongs to the TRAP transporter large permease family.</text>
</comment>
<feature type="transmembrane region" description="Helical" evidence="7">
    <location>
        <begin position="94"/>
        <end position="125"/>
    </location>
</feature>
<evidence type="ECO:0000256" key="5">
    <source>
        <dbReference type="ARBA" id="ARBA00022989"/>
    </source>
</evidence>
<evidence type="ECO:0000256" key="4">
    <source>
        <dbReference type="ARBA" id="ARBA00022692"/>
    </source>
</evidence>
<feature type="transmembrane region" description="Helical" evidence="7">
    <location>
        <begin position="171"/>
        <end position="191"/>
    </location>
</feature>
<feature type="transmembrane region" description="Helical" evidence="7">
    <location>
        <begin position="240"/>
        <end position="256"/>
    </location>
</feature>
<dbReference type="Pfam" id="PF06808">
    <property type="entry name" value="DctM"/>
    <property type="match status" value="1"/>
</dbReference>
<feature type="transmembrane region" description="Helical" evidence="7">
    <location>
        <begin position="395"/>
        <end position="418"/>
    </location>
</feature>
<protein>
    <recommendedName>
        <fullName evidence="7">TRAP transporter large permease protein</fullName>
    </recommendedName>
</protein>
<feature type="transmembrane region" description="Helical" evidence="7">
    <location>
        <begin position="6"/>
        <end position="33"/>
    </location>
</feature>
<evidence type="ECO:0000313" key="10">
    <source>
        <dbReference type="Proteomes" id="UP000028252"/>
    </source>
</evidence>
<dbReference type="eggNOG" id="COG1593">
    <property type="taxonomic scope" value="Bacteria"/>
</dbReference>
<keyword evidence="5 7" id="KW-1133">Transmembrane helix</keyword>
<dbReference type="STRING" id="1232683.ADIMK_1696"/>
<dbReference type="AlphaFoldDB" id="A0A081FZK6"/>
<feature type="transmembrane region" description="Helical" evidence="7">
    <location>
        <begin position="54"/>
        <end position="74"/>
    </location>
</feature>
<comment type="subcellular location">
    <subcellularLocation>
        <location evidence="1 7">Cell inner membrane</location>
        <topology evidence="1 7">Multi-pass membrane protein</topology>
    </subcellularLocation>
</comment>
<dbReference type="PANTHER" id="PTHR33362:SF4">
    <property type="entry name" value="2,3-DIKETO-L-GULONATE TRAP TRANSPORTER LARGE PERMEASE PROTEIN YIAN"/>
    <property type="match status" value="1"/>
</dbReference>
<feature type="transmembrane region" description="Helical" evidence="7">
    <location>
        <begin position="212"/>
        <end position="234"/>
    </location>
</feature>
<comment type="function">
    <text evidence="7">Part of the tripartite ATP-independent periplasmic (TRAP) transport system.</text>
</comment>
<keyword evidence="10" id="KW-1185">Reference proteome</keyword>
<name>A0A081FZK6_9GAMM</name>
<accession>A0A081FZK6</accession>
<evidence type="ECO:0000256" key="2">
    <source>
        <dbReference type="ARBA" id="ARBA00022475"/>
    </source>
</evidence>
<comment type="caution">
    <text evidence="9">The sequence shown here is derived from an EMBL/GenBank/DDBJ whole genome shotgun (WGS) entry which is preliminary data.</text>
</comment>
<keyword evidence="7" id="KW-0813">Transport</keyword>
<feature type="transmembrane region" description="Helical" evidence="7">
    <location>
        <begin position="276"/>
        <end position="295"/>
    </location>
</feature>
<evidence type="ECO:0000259" key="8">
    <source>
        <dbReference type="Pfam" id="PF06808"/>
    </source>
</evidence>
<dbReference type="GO" id="GO:0005886">
    <property type="term" value="C:plasma membrane"/>
    <property type="evidence" value="ECO:0007669"/>
    <property type="project" value="UniProtKB-SubCell"/>
</dbReference>
<comment type="subunit">
    <text evidence="7">The complex comprises the extracytoplasmic solute receptor protein and the two transmembrane proteins.</text>
</comment>
<keyword evidence="2" id="KW-1003">Cell membrane</keyword>
<dbReference type="EMBL" id="JMQN01000021">
    <property type="protein sequence ID" value="KEA63961.1"/>
    <property type="molecule type" value="Genomic_DNA"/>
</dbReference>
<sequence length="426" mass="44764">MTITLFIGSLLGAIGLGVPIAFALLVSAVVLMLHLDMFDSQILAQNLVNGADSYTLLAIPFFLVAGEVMSRGGLSQRIVTLAMSLVGHRKGGLGFVAIFAAIIMASLSGSAVADTAALASMLLPVMRKAGYPLGRSAGLMAAGGIIAPIIPPSIPLIIIGVAGGISISKLFLAGIVPGLLMGVTLVVMWLFMTRKEDLVVAEKATWGERLKALRESFWAILLPVIIIGGIKTGIFTPTEAGVVAAVYAMFVATLVYRELNLKQLYEVLGLAARSTAIVMFLVAAAMVASWLISIAQLPMMVADLLAPLADNPRLLMLAIMGIVLVVGMVMDLTPTILVLTPILMPIVKIAGIDPVYFGIMFVLNCAIGLITPPVGNVLNVITSVGNIKFEKAVSGVFPFALAYVGILLLFVAFPQIIIAPMQWLAN</sequence>
<dbReference type="InterPro" id="IPR010656">
    <property type="entry name" value="DctM"/>
</dbReference>
<evidence type="ECO:0000256" key="1">
    <source>
        <dbReference type="ARBA" id="ARBA00004429"/>
    </source>
</evidence>
<feature type="transmembrane region" description="Helical" evidence="7">
    <location>
        <begin position="137"/>
        <end position="165"/>
    </location>
</feature>
<dbReference type="GO" id="GO:0022857">
    <property type="term" value="F:transmembrane transporter activity"/>
    <property type="evidence" value="ECO:0007669"/>
    <property type="project" value="UniProtKB-UniRule"/>
</dbReference>